<dbReference type="RefSeq" id="WP_130451234.1">
    <property type="nucleotide sequence ID" value="NZ_SHLA01000001.1"/>
</dbReference>
<proteinExistence type="predicted"/>
<reference evidence="1 2" key="1">
    <citation type="submission" date="2019-02" db="EMBL/GenBank/DDBJ databases">
        <title>Sequencing the genomes of 1000 actinobacteria strains.</title>
        <authorList>
            <person name="Klenk H.-P."/>
        </authorList>
    </citation>
    <scope>NUCLEOTIDE SEQUENCE [LARGE SCALE GENOMIC DNA]</scope>
    <source>
        <strain evidence="1 2">DSM 17364</strain>
    </source>
</reference>
<name>A0A4V2GA39_9MICC</name>
<accession>A0A4V2GA39</accession>
<sequence length="254" mass="27389">MSTSLTTIHLADQDFRDLINAQHDGVTTTCRDLTDTSGIPVVRDKSVTPEASRLVQLITGSRGTFYAEGGSGTEQPSETWIWSGRDGIISAQSQGDDAFVLRAAPATDLYTVVIDALGLQARASPLDDGSDVRIDKKILAAAAGSADGAEAVAEAQRSLGEAVRELHPGIADRLSGGEGRYVSLFSEWNGTQGLRQGPLMFVDTPDGVLLHRKSGMRFMPRHTVTAVPTWAVWEEVVQLLPRPEDFISWANQDQ</sequence>
<evidence type="ECO:0000313" key="2">
    <source>
        <dbReference type="Proteomes" id="UP000292685"/>
    </source>
</evidence>
<keyword evidence="2" id="KW-1185">Reference proteome</keyword>
<gene>
    <name evidence="1" type="ORF">EV380_2298</name>
</gene>
<evidence type="ECO:0008006" key="3">
    <source>
        <dbReference type="Google" id="ProtNLM"/>
    </source>
</evidence>
<dbReference type="Proteomes" id="UP000292685">
    <property type="component" value="Unassembled WGS sequence"/>
</dbReference>
<evidence type="ECO:0000313" key="1">
    <source>
        <dbReference type="EMBL" id="RZU62696.1"/>
    </source>
</evidence>
<dbReference type="EMBL" id="SHLA01000001">
    <property type="protein sequence ID" value="RZU62696.1"/>
    <property type="molecule type" value="Genomic_DNA"/>
</dbReference>
<organism evidence="1 2">
    <name type="scientific">Zhihengliuella halotolerans</name>
    <dbReference type="NCBI Taxonomy" id="370736"/>
    <lineage>
        <taxon>Bacteria</taxon>
        <taxon>Bacillati</taxon>
        <taxon>Actinomycetota</taxon>
        <taxon>Actinomycetes</taxon>
        <taxon>Micrococcales</taxon>
        <taxon>Micrococcaceae</taxon>
        <taxon>Zhihengliuella</taxon>
    </lineage>
</organism>
<comment type="caution">
    <text evidence="1">The sequence shown here is derived from an EMBL/GenBank/DDBJ whole genome shotgun (WGS) entry which is preliminary data.</text>
</comment>
<dbReference type="AlphaFoldDB" id="A0A4V2GA39"/>
<protein>
    <recommendedName>
        <fullName evidence="3">ESAT-6 protein secretion system EspG family protein</fullName>
    </recommendedName>
</protein>